<dbReference type="GeneTree" id="ENSGT00940000156929"/>
<dbReference type="Proteomes" id="UP000008225">
    <property type="component" value="Chromosome 15"/>
</dbReference>
<dbReference type="Ensembl" id="ENSCJAT00000118570.1">
    <property type="protein sequence ID" value="ENSCJAP00000082844.1"/>
    <property type="gene ID" value="ENSCJAG00000073005.1"/>
</dbReference>
<name>A0A8I3WC45_CALJA</name>
<reference evidence="1" key="2">
    <citation type="submission" date="2025-08" db="UniProtKB">
        <authorList>
            <consortium name="Ensembl"/>
        </authorList>
    </citation>
    <scope>IDENTIFICATION</scope>
</reference>
<organism evidence="1 2">
    <name type="scientific">Callithrix jacchus</name>
    <name type="common">White-tufted-ear marmoset</name>
    <name type="synonym">Simia Jacchus</name>
    <dbReference type="NCBI Taxonomy" id="9483"/>
    <lineage>
        <taxon>Eukaryota</taxon>
        <taxon>Metazoa</taxon>
        <taxon>Chordata</taxon>
        <taxon>Craniata</taxon>
        <taxon>Vertebrata</taxon>
        <taxon>Euteleostomi</taxon>
        <taxon>Mammalia</taxon>
        <taxon>Eutheria</taxon>
        <taxon>Euarchontoglires</taxon>
        <taxon>Primates</taxon>
        <taxon>Haplorrhini</taxon>
        <taxon>Platyrrhini</taxon>
        <taxon>Cebidae</taxon>
        <taxon>Callitrichinae</taxon>
        <taxon>Callithrix</taxon>
        <taxon>Callithrix</taxon>
    </lineage>
</organism>
<keyword evidence="2" id="KW-1185">Reference proteome</keyword>
<protein>
    <submittedName>
        <fullName evidence="1">Uncharacterized protein</fullName>
    </submittedName>
</protein>
<proteinExistence type="predicted"/>
<dbReference type="AlphaFoldDB" id="A0A8I3WC45"/>
<reference evidence="1" key="3">
    <citation type="submission" date="2025-09" db="UniProtKB">
        <authorList>
            <consortium name="Ensembl"/>
        </authorList>
    </citation>
    <scope>IDENTIFICATION</scope>
</reference>
<accession>A0A8I3WC45</accession>
<evidence type="ECO:0000313" key="1">
    <source>
        <dbReference type="Ensembl" id="ENSCJAP00000082844.1"/>
    </source>
</evidence>
<sequence length="344" mass="38332">HHHIRAKPLAYIKERTLRSAERDVSQRRQALFYSESFLPRGRKAPQSNFIPVSGWAVPDSGASWLFSFSLHEHTESGRINILFAGCAGKDRIHLGSKGLDGFCSPTIKTVFTSLCNQEAAEQAQDVIESSLSLPEPGTWALKPDSTISKHLEVSFRRLVTASQVAEITAWGTDKMCSSHSPLALRMRGTVTHIFSSLARNQGSPRPSPFCRTSFGVQRLDGCVNYVLYILGAQQIVVDEGNIPAAQSLKSPEALQSIHMKRWSQTPDLRIQKKYVKKHFKEILKRRDSSCPAGNSSQSPPMEGLECLITASFPYRWGPMYFFSWLRLQKSTYLAGGIAGSYGIR</sequence>
<reference evidence="1 2" key="1">
    <citation type="submission" date="2009-03" db="EMBL/GenBank/DDBJ databases">
        <authorList>
            <person name="Warren W."/>
            <person name="Ye L."/>
            <person name="Minx P."/>
            <person name="Worley K."/>
            <person name="Gibbs R."/>
            <person name="Wilson R.K."/>
        </authorList>
    </citation>
    <scope>NUCLEOTIDE SEQUENCE [LARGE SCALE GENOMIC DNA]</scope>
</reference>
<evidence type="ECO:0000313" key="2">
    <source>
        <dbReference type="Proteomes" id="UP000008225"/>
    </source>
</evidence>